<keyword evidence="7" id="KW-1185">Reference proteome</keyword>
<evidence type="ECO:0000313" key="6">
    <source>
        <dbReference type="EMBL" id="MBY8824820.1"/>
    </source>
</evidence>
<accession>A0ABS7PW11</accession>
<dbReference type="PANTHER" id="PTHR47506:SF1">
    <property type="entry name" value="HTH-TYPE TRANSCRIPTIONAL REGULATOR YJDC"/>
    <property type="match status" value="1"/>
</dbReference>
<keyword evidence="3" id="KW-0804">Transcription</keyword>
<evidence type="ECO:0000256" key="4">
    <source>
        <dbReference type="PROSITE-ProRule" id="PRU00335"/>
    </source>
</evidence>
<dbReference type="InterPro" id="IPR009057">
    <property type="entry name" value="Homeodomain-like_sf"/>
</dbReference>
<evidence type="ECO:0000313" key="7">
    <source>
        <dbReference type="Proteomes" id="UP000706039"/>
    </source>
</evidence>
<evidence type="ECO:0000256" key="3">
    <source>
        <dbReference type="ARBA" id="ARBA00023163"/>
    </source>
</evidence>
<keyword evidence="2 4" id="KW-0238">DNA-binding</keyword>
<evidence type="ECO:0000256" key="2">
    <source>
        <dbReference type="ARBA" id="ARBA00023125"/>
    </source>
</evidence>
<dbReference type="PANTHER" id="PTHR47506">
    <property type="entry name" value="TRANSCRIPTIONAL REGULATORY PROTEIN"/>
    <property type="match status" value="1"/>
</dbReference>
<sequence length="175" mass="18145">MTLFHRKGYDGVGVAEIGEALGIRPPSFYAAFGSKAGLFRRALALYARGEANVFATALAEGGDVVTVIARMFRVAAGIYAVPGCAAGCLVLDGTRNSVDAEARAITTEAKAASRAAIRDFIAGEYPDRADELAEFATIVLAGMSASARDGDDGAMLARFADKAARAFAREATQSG</sequence>
<dbReference type="EMBL" id="JAINVV010000010">
    <property type="protein sequence ID" value="MBY8824820.1"/>
    <property type="molecule type" value="Genomic_DNA"/>
</dbReference>
<protein>
    <submittedName>
        <fullName evidence="6">TetR/AcrR family transcriptional regulator</fullName>
    </submittedName>
</protein>
<feature type="DNA-binding region" description="H-T-H motif" evidence="4">
    <location>
        <begin position="13"/>
        <end position="32"/>
    </location>
</feature>
<dbReference type="Gene3D" id="1.10.10.60">
    <property type="entry name" value="Homeodomain-like"/>
    <property type="match status" value="1"/>
</dbReference>
<dbReference type="InterPro" id="IPR036271">
    <property type="entry name" value="Tet_transcr_reg_TetR-rel_C_sf"/>
</dbReference>
<dbReference type="PROSITE" id="PS50977">
    <property type="entry name" value="HTH_TETR_2"/>
    <property type="match status" value="1"/>
</dbReference>
<dbReference type="Proteomes" id="UP000706039">
    <property type="component" value="Unassembled WGS sequence"/>
</dbReference>
<dbReference type="RefSeq" id="WP_222991933.1">
    <property type="nucleotide sequence ID" value="NZ_JAINVV010000010.1"/>
</dbReference>
<dbReference type="SUPFAM" id="SSF48498">
    <property type="entry name" value="Tetracyclin repressor-like, C-terminal domain"/>
    <property type="match status" value="1"/>
</dbReference>
<proteinExistence type="predicted"/>
<gene>
    <name evidence="6" type="ORF">K7G82_21120</name>
</gene>
<organism evidence="6 7">
    <name type="scientific">Sphingomonas colocasiae</name>
    <dbReference type="NCBI Taxonomy" id="1848973"/>
    <lineage>
        <taxon>Bacteria</taxon>
        <taxon>Pseudomonadati</taxon>
        <taxon>Pseudomonadota</taxon>
        <taxon>Alphaproteobacteria</taxon>
        <taxon>Sphingomonadales</taxon>
        <taxon>Sphingomonadaceae</taxon>
        <taxon>Sphingomonas</taxon>
    </lineage>
</organism>
<dbReference type="Gene3D" id="1.10.357.10">
    <property type="entry name" value="Tetracycline Repressor, domain 2"/>
    <property type="match status" value="1"/>
</dbReference>
<keyword evidence="1" id="KW-0805">Transcription regulation</keyword>
<dbReference type="InterPro" id="IPR001647">
    <property type="entry name" value="HTH_TetR"/>
</dbReference>
<feature type="domain" description="HTH tetR-type" evidence="5">
    <location>
        <begin position="1"/>
        <end position="50"/>
    </location>
</feature>
<comment type="caution">
    <text evidence="6">The sequence shown here is derived from an EMBL/GenBank/DDBJ whole genome shotgun (WGS) entry which is preliminary data.</text>
</comment>
<evidence type="ECO:0000256" key="1">
    <source>
        <dbReference type="ARBA" id="ARBA00023015"/>
    </source>
</evidence>
<evidence type="ECO:0000259" key="5">
    <source>
        <dbReference type="PROSITE" id="PS50977"/>
    </source>
</evidence>
<name>A0ABS7PW11_9SPHN</name>
<dbReference type="SUPFAM" id="SSF46689">
    <property type="entry name" value="Homeodomain-like"/>
    <property type="match status" value="1"/>
</dbReference>
<dbReference type="Pfam" id="PF00440">
    <property type="entry name" value="TetR_N"/>
    <property type="match status" value="1"/>
</dbReference>
<reference evidence="6 7" key="1">
    <citation type="submission" date="2021-08" db="EMBL/GenBank/DDBJ databases">
        <authorList>
            <person name="Tuo L."/>
        </authorList>
    </citation>
    <scope>NUCLEOTIDE SEQUENCE [LARGE SCALE GENOMIC DNA]</scope>
    <source>
        <strain evidence="6 7">JCM 31229</strain>
    </source>
</reference>